<name>A0A1W5RMN7_PEDDU</name>
<geneLocation type="chloroplast" evidence="2"/>
<keyword evidence="2" id="KW-0934">Plastid</keyword>
<feature type="region of interest" description="Disordered" evidence="1">
    <location>
        <begin position="19"/>
        <end position="39"/>
    </location>
</feature>
<reference evidence="2" key="1">
    <citation type="journal article" date="2017" name="PeerJ">
        <title>lastomes of the green algae Hydrodictyon reticulatum and Pediastrum duplex (Sphaeropleales, Chlorophyceae).</title>
        <authorList>
            <person name="McManus H.A."/>
            <person name="Sanchez D."/>
            <person name="Karol K.G."/>
        </authorList>
    </citation>
    <scope>NUCLEOTIDE SEQUENCE</scope>
</reference>
<dbReference type="EMBL" id="KY114064">
    <property type="protein sequence ID" value="AQU64465.1"/>
    <property type="molecule type" value="Genomic_DNA"/>
</dbReference>
<gene>
    <name evidence="2" type="primary">orf113b</name>
</gene>
<sequence>MRRSGRLFRFGLASIASATSKRRSASTSTKSKMQRSEKVDAKKLKKDVLVLRLPSLLCIHYFSEASASSLLRFGRASSQPSRLRGAKKRKSPLKRKKWKALRAFAERRSGRLR</sequence>
<protein>
    <submittedName>
        <fullName evidence="2">Uncharacterized protein</fullName>
    </submittedName>
</protein>
<keyword evidence="2" id="KW-0150">Chloroplast</keyword>
<dbReference type="GeneID" id="32880178"/>
<evidence type="ECO:0000256" key="1">
    <source>
        <dbReference type="SAM" id="MobiDB-lite"/>
    </source>
</evidence>
<dbReference type="AlphaFoldDB" id="A0A1W5RMN7"/>
<accession>A0A1W5RMN7</accession>
<proteinExistence type="predicted"/>
<dbReference type="RefSeq" id="YP_009364079.1">
    <property type="nucleotide sequence ID" value="NC_034654.1"/>
</dbReference>
<evidence type="ECO:0000313" key="2">
    <source>
        <dbReference type="EMBL" id="AQU64465.1"/>
    </source>
</evidence>
<organism evidence="2">
    <name type="scientific">Pediastrum duplex</name>
    <name type="common">Green alga</name>
    <dbReference type="NCBI Taxonomy" id="3105"/>
    <lineage>
        <taxon>Eukaryota</taxon>
        <taxon>Viridiplantae</taxon>
        <taxon>Chlorophyta</taxon>
        <taxon>core chlorophytes</taxon>
        <taxon>Chlorophyceae</taxon>
        <taxon>CS clade</taxon>
        <taxon>Sphaeropleales</taxon>
        <taxon>Hydrodictyaceae</taxon>
        <taxon>Pediastrum</taxon>
    </lineage>
</organism>